<dbReference type="Proteomes" id="UP001224418">
    <property type="component" value="Unassembled WGS sequence"/>
</dbReference>
<gene>
    <name evidence="2" type="ORF">QOZ93_000483</name>
</gene>
<dbReference type="SUPFAM" id="SSF53167">
    <property type="entry name" value="Purine and uridine phosphorylases"/>
    <property type="match status" value="1"/>
</dbReference>
<evidence type="ECO:0000313" key="2">
    <source>
        <dbReference type="EMBL" id="MDQ0478755.1"/>
    </source>
</evidence>
<keyword evidence="3" id="KW-1185">Reference proteome</keyword>
<name>A0ABU0JNV7_HATLI</name>
<comment type="caution">
    <text evidence="2">The sequence shown here is derived from an EMBL/GenBank/DDBJ whole genome shotgun (WGS) entry which is preliminary data.</text>
</comment>
<dbReference type="InterPro" id="IPR000845">
    <property type="entry name" value="Nucleoside_phosphorylase_d"/>
</dbReference>
<evidence type="ECO:0000313" key="3">
    <source>
        <dbReference type="Proteomes" id="UP001224418"/>
    </source>
</evidence>
<proteinExistence type="predicted"/>
<dbReference type="PANTHER" id="PTHR37822">
    <property type="entry name" value="SPORE PHOTOPRODUCT LYASE-RELATED"/>
    <property type="match status" value="1"/>
</dbReference>
<reference evidence="2 3" key="1">
    <citation type="submission" date="2023-07" db="EMBL/GenBank/DDBJ databases">
        <title>Genomic Encyclopedia of Type Strains, Phase IV (KMG-IV): sequencing the most valuable type-strain genomes for metagenomic binning, comparative biology and taxonomic classification.</title>
        <authorList>
            <person name="Goeker M."/>
        </authorList>
    </citation>
    <scope>NUCLEOTIDE SEQUENCE [LARGE SCALE GENOMIC DNA]</scope>
    <source>
        <strain evidence="2 3">DSM 1400</strain>
    </source>
</reference>
<dbReference type="RefSeq" id="WP_307354962.1">
    <property type="nucleotide sequence ID" value="NZ_BAAACJ010000025.1"/>
</dbReference>
<evidence type="ECO:0000259" key="1">
    <source>
        <dbReference type="Pfam" id="PF01048"/>
    </source>
</evidence>
<feature type="domain" description="Nucleoside phosphorylase" evidence="1">
    <location>
        <begin position="27"/>
        <end position="96"/>
    </location>
</feature>
<dbReference type="Gene3D" id="3.40.50.1580">
    <property type="entry name" value="Nucleoside phosphorylase domain"/>
    <property type="match status" value="1"/>
</dbReference>
<organism evidence="2 3">
    <name type="scientific">Hathewaya limosa</name>
    <name type="common">Clostridium limosum</name>
    <dbReference type="NCBI Taxonomy" id="1536"/>
    <lineage>
        <taxon>Bacteria</taxon>
        <taxon>Bacillati</taxon>
        <taxon>Bacillota</taxon>
        <taxon>Clostridia</taxon>
        <taxon>Eubacteriales</taxon>
        <taxon>Clostridiaceae</taxon>
        <taxon>Hathewaya</taxon>
    </lineage>
</organism>
<protein>
    <submittedName>
        <fullName evidence="2">Nucleoside phosphorylase</fullName>
    </submittedName>
</protein>
<dbReference type="PANTHER" id="PTHR37822:SF2">
    <property type="entry name" value="SPORE PHOTOPRODUCT LYASE"/>
    <property type="match status" value="1"/>
</dbReference>
<accession>A0ABU0JNV7</accession>
<dbReference type="EMBL" id="JAUSWN010000003">
    <property type="protein sequence ID" value="MDQ0478755.1"/>
    <property type="molecule type" value="Genomic_DNA"/>
</dbReference>
<sequence length="277" mass="31928">MLYVFTAMYCEAKSIIDKLNLKKDNSIKKFQVFKKDNVVLTITGIGNVYAFSATSYIAGKFNISEYDTFINIGICGTVNKNVSRGDLIIGNKVIDSLSRKCFYPDMIKSHDFLEGSIESFIKVVNEKELKNVKGEYIDMEAAFFFQAANIFLPPHKIYCIKVVSDYLDGEFLTKDKVFELISYNVDKLLNFFVELNNFYKKPKSILSEKDKNLIDSISCKLKLSTSMKEELIKLFKGYKIRNKKIDIELTSFYDIECKSKYEGKKYFGEISEKLKSI</sequence>
<dbReference type="InterPro" id="IPR049539">
    <property type="entry name" value="SPL"/>
</dbReference>
<dbReference type="Pfam" id="PF01048">
    <property type="entry name" value="PNP_UDP_1"/>
    <property type="match status" value="1"/>
</dbReference>
<dbReference type="InterPro" id="IPR035994">
    <property type="entry name" value="Nucleoside_phosphorylase_sf"/>
</dbReference>